<reference evidence="2 3" key="1">
    <citation type="submission" date="2024-01" db="EMBL/GenBank/DDBJ databases">
        <title>Hyphobacterium bacterium isolated from marine sediment.</title>
        <authorList>
            <person name="Zhao S."/>
        </authorList>
    </citation>
    <scope>NUCLEOTIDE SEQUENCE [LARGE SCALE GENOMIC DNA]</scope>
    <source>
        <strain evidence="2 3">Y60-23</strain>
    </source>
</reference>
<keyword evidence="3" id="KW-1185">Reference proteome</keyword>
<evidence type="ECO:0000313" key="3">
    <source>
        <dbReference type="Proteomes" id="UP001310692"/>
    </source>
</evidence>
<dbReference type="InterPro" id="IPR050706">
    <property type="entry name" value="Cyclic-di-GMP_PDE-like"/>
</dbReference>
<organism evidence="2 3">
    <name type="scientific">Hyphobacterium marinum</name>
    <dbReference type="NCBI Taxonomy" id="3116574"/>
    <lineage>
        <taxon>Bacteria</taxon>
        <taxon>Pseudomonadati</taxon>
        <taxon>Pseudomonadota</taxon>
        <taxon>Alphaproteobacteria</taxon>
        <taxon>Maricaulales</taxon>
        <taxon>Maricaulaceae</taxon>
        <taxon>Hyphobacterium</taxon>
    </lineage>
</organism>
<dbReference type="RefSeq" id="WP_330195544.1">
    <property type="nucleotide sequence ID" value="NZ_JAZDRO010000001.1"/>
</dbReference>
<dbReference type="InterPro" id="IPR035919">
    <property type="entry name" value="EAL_sf"/>
</dbReference>
<gene>
    <name evidence="2" type="ORF">V0U35_04920</name>
</gene>
<dbReference type="SMART" id="SM00052">
    <property type="entry name" value="EAL"/>
    <property type="match status" value="1"/>
</dbReference>
<dbReference type="CDD" id="cd01948">
    <property type="entry name" value="EAL"/>
    <property type="match status" value="1"/>
</dbReference>
<evidence type="ECO:0000313" key="2">
    <source>
        <dbReference type="EMBL" id="MEE2566015.1"/>
    </source>
</evidence>
<dbReference type="PANTHER" id="PTHR33121">
    <property type="entry name" value="CYCLIC DI-GMP PHOSPHODIESTERASE PDEF"/>
    <property type="match status" value="1"/>
</dbReference>
<dbReference type="Pfam" id="PF00563">
    <property type="entry name" value="EAL"/>
    <property type="match status" value="1"/>
</dbReference>
<feature type="domain" description="EAL" evidence="1">
    <location>
        <begin position="111"/>
        <end position="366"/>
    </location>
</feature>
<proteinExistence type="predicted"/>
<dbReference type="Proteomes" id="UP001310692">
    <property type="component" value="Unassembled WGS sequence"/>
</dbReference>
<dbReference type="PROSITE" id="PS50883">
    <property type="entry name" value="EAL"/>
    <property type="match status" value="1"/>
</dbReference>
<dbReference type="EMBL" id="JAZDRO010000001">
    <property type="protein sequence ID" value="MEE2566015.1"/>
    <property type="molecule type" value="Genomic_DNA"/>
</dbReference>
<dbReference type="Gene3D" id="3.20.20.450">
    <property type="entry name" value="EAL domain"/>
    <property type="match status" value="1"/>
</dbReference>
<dbReference type="PANTHER" id="PTHR33121:SF70">
    <property type="entry name" value="SIGNALING PROTEIN YKOW"/>
    <property type="match status" value="1"/>
</dbReference>
<evidence type="ECO:0000259" key="1">
    <source>
        <dbReference type="PROSITE" id="PS50883"/>
    </source>
</evidence>
<name>A0ABU7LWW3_9PROT</name>
<protein>
    <submittedName>
        <fullName evidence="2">EAL domain-containing protein</fullName>
    </submittedName>
</protein>
<comment type="caution">
    <text evidence="2">The sequence shown here is derived from an EMBL/GenBank/DDBJ whole genome shotgun (WGS) entry which is preliminary data.</text>
</comment>
<dbReference type="InterPro" id="IPR001633">
    <property type="entry name" value="EAL_dom"/>
</dbReference>
<accession>A0ABU7LWW3</accession>
<sequence length="374" mass="39500">MTGPAEKAVAAARALTFTADFEAISFAGDPGLFDLGADSYAFFDFLDGVAPVDRERLERALGSDRIDSRLRLVAGDGHVRYARLIGERGSDGVMRGLMTPAGATDTGARGRVAAEGELNDGVCAGEIVAHYQPIIALETGRLAGFEALARWDRPGIGIVGPDDFLGLADELDLLDRIGRQVRSNAARDLAAWRAANPHAPLFVAANATVSELLSDGFADTLIADVTAPGLRAGAYKLEIAETELMRQPEEAEAVIRDLKAAGISIALDDFGTGYSSLSRLDRFNFDTVKIDRYFVRALAAAESASKVVESVLQLARHFGMTVVAEGVEDAETAARLADMGCDYAQGFRYAGAVDEAAAAVLSSNGLDGRFGPPV</sequence>
<dbReference type="SUPFAM" id="SSF141868">
    <property type="entry name" value="EAL domain-like"/>
    <property type="match status" value="1"/>
</dbReference>